<evidence type="ECO:0000259" key="1">
    <source>
        <dbReference type="Pfam" id="PF02470"/>
    </source>
</evidence>
<dbReference type="PANTHER" id="PTHR33371">
    <property type="entry name" value="INTERMEMBRANE PHOSPHOLIPID TRANSPORT SYSTEM BINDING PROTEIN MLAD-RELATED"/>
    <property type="match status" value="1"/>
</dbReference>
<dbReference type="InterPro" id="IPR052336">
    <property type="entry name" value="MlaD_Phospholipid_Transporter"/>
</dbReference>
<dbReference type="InterPro" id="IPR003399">
    <property type="entry name" value="Mce/MlaD"/>
</dbReference>
<dbReference type="NCBIfam" id="TIGR00996">
    <property type="entry name" value="Mtu_fam_mce"/>
    <property type="match status" value="1"/>
</dbReference>
<keyword evidence="4" id="KW-1185">Reference proteome</keyword>
<evidence type="ECO:0000313" key="4">
    <source>
        <dbReference type="Proteomes" id="UP001056336"/>
    </source>
</evidence>
<feature type="domain" description="Mammalian cell entry C-terminal" evidence="2">
    <location>
        <begin position="136"/>
        <end position="341"/>
    </location>
</feature>
<proteinExistence type="predicted"/>
<dbReference type="RefSeq" id="WP_249771113.1">
    <property type="nucleotide sequence ID" value="NZ_CP097332.1"/>
</dbReference>
<dbReference type="PANTHER" id="PTHR33371:SF19">
    <property type="entry name" value="MCE-FAMILY PROTEIN MCE4A"/>
    <property type="match status" value="1"/>
</dbReference>
<name>A0ABY4QYM6_9ACTN</name>
<dbReference type="Pfam" id="PF02470">
    <property type="entry name" value="MlaD"/>
    <property type="match status" value="1"/>
</dbReference>
<dbReference type="InterPro" id="IPR005693">
    <property type="entry name" value="Mce"/>
</dbReference>
<evidence type="ECO:0000259" key="2">
    <source>
        <dbReference type="Pfam" id="PF11887"/>
    </source>
</evidence>
<gene>
    <name evidence="3" type="ORF">M6D93_17220</name>
</gene>
<dbReference type="Proteomes" id="UP001056336">
    <property type="component" value="Chromosome"/>
</dbReference>
<sequence length="447" mass="46855">MARQSRAWRIRRRLYGLVFMAVLVGLIGLSIAAYQQVFTKVTLVTLDTDHTGAQLMPQSDVKLRGIIVGSVRSISTYNVPAAGGRQPLTRARLTLALQPGRTDLIPAGATALLLPKTLFGERYVSLQIPDGLSGTSAQPIRSGDTITSAKDAVEVEQVLNDLYPVLLALHPEDLKATLTAVASALQGRGKQLGDNLASLNDYLTKLNPKVPQLVDDIDKLGRVATLYNDAAPDLLSSLNNLSVTATTIARRPQALAQLLISATATSDTVDGFLNDNGNYLISVASSSKQIVGLLAHYAPEYPCLLSGLAGIEPRLEDAFGGKQPGLHITLEVIKSQGKYVAADRFRYPTSSAVRQPHCFGLPAPANPFPGVDFGSAGSPDGAAYNPPQGLGSADRAAYNAAGVGSPAEENLVAGLIAPSWGGDPTKVPSVAALLAAPLLRGSQVTVG</sequence>
<protein>
    <submittedName>
        <fullName evidence="3">MCE family protein</fullName>
    </submittedName>
</protein>
<reference evidence="3" key="2">
    <citation type="submission" date="2022-05" db="EMBL/GenBank/DDBJ databases">
        <authorList>
            <person name="Kim J.-S."/>
            <person name="Lee K."/>
            <person name="Suh M."/>
            <person name="Eom M."/>
            <person name="Kim J.-S."/>
            <person name="Kim D.-S."/>
            <person name="Ko S.-H."/>
            <person name="Shin Y."/>
            <person name="Lee J.-S."/>
        </authorList>
    </citation>
    <scope>NUCLEOTIDE SEQUENCE</scope>
    <source>
        <strain evidence="3">N237</strain>
    </source>
</reference>
<dbReference type="InterPro" id="IPR024516">
    <property type="entry name" value="Mce_C"/>
</dbReference>
<evidence type="ECO:0000313" key="3">
    <source>
        <dbReference type="EMBL" id="UQX88020.1"/>
    </source>
</evidence>
<reference evidence="3" key="1">
    <citation type="journal article" date="2018" name="Int. J. Syst. Evol. Microbiol.">
        <title>Jatrophihabitans telluris sp. nov., isolated from sediment soil of lava forest wetlands and the emended description of the genus Jatrophihabitans.</title>
        <authorList>
            <person name="Lee K.C."/>
            <person name="Suh M.K."/>
            <person name="Eom M.K."/>
            <person name="Kim K.K."/>
            <person name="Kim J.S."/>
            <person name="Kim D.S."/>
            <person name="Ko S.H."/>
            <person name="Shin Y.K."/>
            <person name="Lee J.S."/>
        </authorList>
    </citation>
    <scope>NUCLEOTIDE SEQUENCE</scope>
    <source>
        <strain evidence="3">N237</strain>
    </source>
</reference>
<dbReference type="Pfam" id="PF11887">
    <property type="entry name" value="Mce4_CUP1"/>
    <property type="match status" value="1"/>
</dbReference>
<dbReference type="EMBL" id="CP097332">
    <property type="protein sequence ID" value="UQX88020.1"/>
    <property type="molecule type" value="Genomic_DNA"/>
</dbReference>
<accession>A0ABY4QYM6</accession>
<organism evidence="3 4">
    <name type="scientific">Jatrophihabitans telluris</name>
    <dbReference type="NCBI Taxonomy" id="2038343"/>
    <lineage>
        <taxon>Bacteria</taxon>
        <taxon>Bacillati</taxon>
        <taxon>Actinomycetota</taxon>
        <taxon>Actinomycetes</taxon>
        <taxon>Jatrophihabitantales</taxon>
        <taxon>Jatrophihabitantaceae</taxon>
        <taxon>Jatrophihabitans</taxon>
    </lineage>
</organism>
<feature type="domain" description="Mce/MlaD" evidence="1">
    <location>
        <begin position="44"/>
        <end position="127"/>
    </location>
</feature>